<gene>
    <name evidence="2" type="ORF">BOKJ2_LOCUS9601</name>
</gene>
<dbReference type="Proteomes" id="UP000783686">
    <property type="component" value="Unassembled WGS sequence"/>
</dbReference>
<organism evidence="2 3">
    <name type="scientific">Bursaphelenchus okinawaensis</name>
    <dbReference type="NCBI Taxonomy" id="465554"/>
    <lineage>
        <taxon>Eukaryota</taxon>
        <taxon>Metazoa</taxon>
        <taxon>Ecdysozoa</taxon>
        <taxon>Nematoda</taxon>
        <taxon>Chromadorea</taxon>
        <taxon>Rhabditida</taxon>
        <taxon>Tylenchina</taxon>
        <taxon>Tylenchomorpha</taxon>
        <taxon>Aphelenchoidea</taxon>
        <taxon>Aphelenchoididae</taxon>
        <taxon>Bursaphelenchus</taxon>
    </lineage>
</organism>
<dbReference type="EMBL" id="CAJFDH010000004">
    <property type="protein sequence ID" value="CAD5221750.1"/>
    <property type="molecule type" value="Genomic_DNA"/>
</dbReference>
<sequence length="180" mass="20030">MAQSELNYVYIAEPCTDSEREQTAPKAVLKPKIQSFSGSTDKSAYFQMRPQNASNSNQSNKKSQMLEAPEATADTQSGNDTAEDGSLKEAMPSSLILPPSDTQMSKAELDDKQKVKPKEQVTKVSKKKEKKPKSLKRKKTPPPNCGQFQKSWSTARYNVPQRKACGCSKRKCCCNNDEDE</sequence>
<comment type="caution">
    <text evidence="2">The sequence shown here is derived from an EMBL/GenBank/DDBJ whole genome shotgun (WGS) entry which is preliminary data.</text>
</comment>
<feature type="region of interest" description="Disordered" evidence="1">
    <location>
        <begin position="14"/>
        <end position="149"/>
    </location>
</feature>
<feature type="compositionally biased region" description="Basic residues" evidence="1">
    <location>
        <begin position="124"/>
        <end position="140"/>
    </location>
</feature>
<keyword evidence="3" id="KW-1185">Reference proteome</keyword>
<dbReference type="EMBL" id="CAJFCW020000004">
    <property type="protein sequence ID" value="CAG9115405.1"/>
    <property type="molecule type" value="Genomic_DNA"/>
</dbReference>
<protein>
    <submittedName>
        <fullName evidence="2">Uncharacterized protein</fullName>
    </submittedName>
</protein>
<evidence type="ECO:0000313" key="2">
    <source>
        <dbReference type="EMBL" id="CAD5221750.1"/>
    </source>
</evidence>
<evidence type="ECO:0000256" key="1">
    <source>
        <dbReference type="SAM" id="MobiDB-lite"/>
    </source>
</evidence>
<accession>A0A811L3I8</accession>
<evidence type="ECO:0000313" key="3">
    <source>
        <dbReference type="Proteomes" id="UP000614601"/>
    </source>
</evidence>
<dbReference type="Proteomes" id="UP000614601">
    <property type="component" value="Unassembled WGS sequence"/>
</dbReference>
<dbReference type="AlphaFoldDB" id="A0A811L3I8"/>
<feature type="compositionally biased region" description="Low complexity" evidence="1">
    <location>
        <begin position="51"/>
        <end position="63"/>
    </location>
</feature>
<proteinExistence type="predicted"/>
<name>A0A811L3I8_9BILA</name>
<reference evidence="2" key="1">
    <citation type="submission" date="2020-09" db="EMBL/GenBank/DDBJ databases">
        <authorList>
            <person name="Kikuchi T."/>
        </authorList>
    </citation>
    <scope>NUCLEOTIDE SEQUENCE</scope>
    <source>
        <strain evidence="2">SH1</strain>
    </source>
</reference>
<feature type="compositionally biased region" description="Basic and acidic residues" evidence="1">
    <location>
        <begin position="107"/>
        <end position="121"/>
    </location>
</feature>